<dbReference type="EMBL" id="LXQA010832929">
    <property type="protein sequence ID" value="MCI73190.1"/>
    <property type="molecule type" value="Genomic_DNA"/>
</dbReference>
<feature type="coiled-coil region" evidence="1">
    <location>
        <begin position="5"/>
        <end position="70"/>
    </location>
</feature>
<dbReference type="Proteomes" id="UP000265520">
    <property type="component" value="Unassembled WGS sequence"/>
</dbReference>
<proteinExistence type="predicted"/>
<evidence type="ECO:0000256" key="1">
    <source>
        <dbReference type="SAM" id="Coils"/>
    </source>
</evidence>
<keyword evidence="3" id="KW-1185">Reference proteome</keyword>
<name>A0A392ULD6_9FABA</name>
<dbReference type="AlphaFoldDB" id="A0A392ULD6"/>
<evidence type="ECO:0000313" key="3">
    <source>
        <dbReference type="Proteomes" id="UP000265520"/>
    </source>
</evidence>
<comment type="caution">
    <text evidence="2">The sequence shown here is derived from an EMBL/GenBank/DDBJ whole genome shotgun (WGS) entry which is preliminary data.</text>
</comment>
<sequence>YLAERNKAKEELDLAKGTLRSLQLEHDNYKEKFKLQEDMMLENNQLWINNDKLKEDIKTLTEDLKRCKERLTKAEE</sequence>
<feature type="non-terminal residue" evidence="2">
    <location>
        <position position="1"/>
    </location>
</feature>
<organism evidence="2 3">
    <name type="scientific">Trifolium medium</name>
    <dbReference type="NCBI Taxonomy" id="97028"/>
    <lineage>
        <taxon>Eukaryota</taxon>
        <taxon>Viridiplantae</taxon>
        <taxon>Streptophyta</taxon>
        <taxon>Embryophyta</taxon>
        <taxon>Tracheophyta</taxon>
        <taxon>Spermatophyta</taxon>
        <taxon>Magnoliopsida</taxon>
        <taxon>eudicotyledons</taxon>
        <taxon>Gunneridae</taxon>
        <taxon>Pentapetalae</taxon>
        <taxon>rosids</taxon>
        <taxon>fabids</taxon>
        <taxon>Fabales</taxon>
        <taxon>Fabaceae</taxon>
        <taxon>Papilionoideae</taxon>
        <taxon>50 kb inversion clade</taxon>
        <taxon>NPAAA clade</taxon>
        <taxon>Hologalegina</taxon>
        <taxon>IRL clade</taxon>
        <taxon>Trifolieae</taxon>
        <taxon>Trifolium</taxon>
    </lineage>
</organism>
<evidence type="ECO:0000313" key="2">
    <source>
        <dbReference type="EMBL" id="MCI73190.1"/>
    </source>
</evidence>
<reference evidence="2 3" key="1">
    <citation type="journal article" date="2018" name="Front. Plant Sci.">
        <title>Red Clover (Trifolium pratense) and Zigzag Clover (T. medium) - A Picture of Genomic Similarities and Differences.</title>
        <authorList>
            <person name="Dluhosova J."/>
            <person name="Istvanek J."/>
            <person name="Nedelnik J."/>
            <person name="Repkova J."/>
        </authorList>
    </citation>
    <scope>NUCLEOTIDE SEQUENCE [LARGE SCALE GENOMIC DNA]</scope>
    <source>
        <strain evidence="3">cv. 10/8</strain>
        <tissue evidence="2">Leaf</tissue>
    </source>
</reference>
<protein>
    <submittedName>
        <fullName evidence="2">Uncharacterized protein</fullName>
    </submittedName>
</protein>
<keyword evidence="1" id="KW-0175">Coiled coil</keyword>
<accession>A0A392ULD6</accession>
<feature type="non-terminal residue" evidence="2">
    <location>
        <position position="76"/>
    </location>
</feature>